<feature type="region of interest" description="Disordered" evidence="1">
    <location>
        <begin position="53"/>
        <end position="116"/>
    </location>
</feature>
<proteinExistence type="predicted"/>
<feature type="compositionally biased region" description="Basic residues" evidence="1">
    <location>
        <begin position="90"/>
        <end position="100"/>
    </location>
</feature>
<sequence>MTQPSGAFAPQPAAASLVEAAVRGAMLGGAPSRAVAPVARSAVSAVLFRTAGAPAPRADGGVRAAPDVAPPDPRPAGRAGAAAADPAARAAKRRRRRQRRAAREAAGGPSVADMEAGQDDEVFAGVAPVGPAAAAGAGGAAGAAAVGGGGVFDDERADGLVLGAVAGRRVAARVAAAVAAASGGAATANRDEMATALGGAAAAFAAAGAAAALAGPGADAGGVGRRRVLLAPAPAIIGPDRRRPPSRPFGSPGRFLWPWCVLVRPVGSPGRLFLLLDGPGVCRARASCLFPLILCLIWAERGPAGRPAGARCAACHTARAFQAAKALRSKFVLACIPDQAVLPAPRGRRSRSVFQTMISLMLASLFPPF</sequence>
<evidence type="ECO:0000313" key="3">
    <source>
        <dbReference type="Proteomes" id="UP001189429"/>
    </source>
</evidence>
<organism evidence="2 3">
    <name type="scientific">Prorocentrum cordatum</name>
    <dbReference type="NCBI Taxonomy" id="2364126"/>
    <lineage>
        <taxon>Eukaryota</taxon>
        <taxon>Sar</taxon>
        <taxon>Alveolata</taxon>
        <taxon>Dinophyceae</taxon>
        <taxon>Prorocentrales</taxon>
        <taxon>Prorocentraceae</taxon>
        <taxon>Prorocentrum</taxon>
    </lineage>
</organism>
<accession>A0ABN9VDZ8</accession>
<feature type="compositionally biased region" description="Low complexity" evidence="1">
    <location>
        <begin position="76"/>
        <end position="89"/>
    </location>
</feature>
<reference evidence="2" key="1">
    <citation type="submission" date="2023-10" db="EMBL/GenBank/DDBJ databases">
        <authorList>
            <person name="Chen Y."/>
            <person name="Shah S."/>
            <person name="Dougan E. K."/>
            <person name="Thang M."/>
            <person name="Chan C."/>
        </authorList>
    </citation>
    <scope>NUCLEOTIDE SEQUENCE [LARGE SCALE GENOMIC DNA]</scope>
</reference>
<keyword evidence="3" id="KW-1185">Reference proteome</keyword>
<dbReference type="Proteomes" id="UP001189429">
    <property type="component" value="Unassembled WGS sequence"/>
</dbReference>
<gene>
    <name evidence="2" type="ORF">PCOR1329_LOCUS56995</name>
</gene>
<name>A0ABN9VDZ8_9DINO</name>
<comment type="caution">
    <text evidence="2">The sequence shown here is derived from an EMBL/GenBank/DDBJ whole genome shotgun (WGS) entry which is preliminary data.</text>
</comment>
<evidence type="ECO:0000313" key="2">
    <source>
        <dbReference type="EMBL" id="CAK0871039.1"/>
    </source>
</evidence>
<evidence type="ECO:0000256" key="1">
    <source>
        <dbReference type="SAM" id="MobiDB-lite"/>
    </source>
</evidence>
<protein>
    <submittedName>
        <fullName evidence="2">Uncharacterized protein</fullName>
    </submittedName>
</protein>
<dbReference type="EMBL" id="CAUYUJ010017029">
    <property type="protein sequence ID" value="CAK0871039.1"/>
    <property type="molecule type" value="Genomic_DNA"/>
</dbReference>